<evidence type="ECO:0000256" key="4">
    <source>
        <dbReference type="ARBA" id="ARBA00022989"/>
    </source>
</evidence>
<evidence type="ECO:0000313" key="9">
    <source>
        <dbReference type="Proteomes" id="UP000038010"/>
    </source>
</evidence>
<dbReference type="PROSITE" id="PS00216">
    <property type="entry name" value="SUGAR_TRANSPORT_1"/>
    <property type="match status" value="1"/>
</dbReference>
<dbReference type="Gene3D" id="1.20.1250.20">
    <property type="entry name" value="MFS general substrate transporter like domains"/>
    <property type="match status" value="1"/>
</dbReference>
<sequence>MSGINALAFYQTTIYKRYLGLGATIARILSASVFTFQTCCAPIGVLLVDRVGRRKLMMVSALGMGSCMAIVAGTTSQKDHVACVGVAVAFIFLFSLFFPVGFLGLTFLYASEISPLMARVPITAMSTGSAWIFNFLVAEITPVAFATIGWRYYIVYACTNLFMILPSVYLFFPETNNLHLEEVDQIFRDSKNCLSPVKVAAGIVAARLQDDVHAPRHTDNEDSNLSSSKWSAQGYEFHVESILCESVCQTLAEIMPFIIQGAIIHPPPVVWDVISSP</sequence>
<dbReference type="SUPFAM" id="SSF103473">
    <property type="entry name" value="MFS general substrate transporter"/>
    <property type="match status" value="1"/>
</dbReference>
<dbReference type="InterPro" id="IPR005828">
    <property type="entry name" value="MFS_sugar_transport-like"/>
</dbReference>
<keyword evidence="9" id="KW-1185">Reference proteome</keyword>
<dbReference type="InterPro" id="IPR005829">
    <property type="entry name" value="Sugar_transporter_CS"/>
</dbReference>
<dbReference type="VEuPathDB" id="FungiDB:AB675_4385"/>
<dbReference type="Proteomes" id="UP000038010">
    <property type="component" value="Unassembled WGS sequence"/>
</dbReference>
<dbReference type="InterPro" id="IPR036259">
    <property type="entry name" value="MFS_trans_sf"/>
</dbReference>
<dbReference type="Pfam" id="PF00083">
    <property type="entry name" value="Sugar_tr"/>
    <property type="match status" value="1"/>
</dbReference>
<dbReference type="InterPro" id="IPR050360">
    <property type="entry name" value="MFS_Sugar_Transporters"/>
</dbReference>
<dbReference type="PANTHER" id="PTHR48022">
    <property type="entry name" value="PLASTIDIC GLUCOSE TRANSPORTER 4"/>
    <property type="match status" value="1"/>
</dbReference>
<organism evidence="8 9">
    <name type="scientific">Cyphellophora attinorum</name>
    <dbReference type="NCBI Taxonomy" id="1664694"/>
    <lineage>
        <taxon>Eukaryota</taxon>
        <taxon>Fungi</taxon>
        <taxon>Dikarya</taxon>
        <taxon>Ascomycota</taxon>
        <taxon>Pezizomycotina</taxon>
        <taxon>Eurotiomycetes</taxon>
        <taxon>Chaetothyriomycetidae</taxon>
        <taxon>Chaetothyriales</taxon>
        <taxon>Cyphellophoraceae</taxon>
        <taxon>Cyphellophora</taxon>
    </lineage>
</organism>
<gene>
    <name evidence="8" type="ORF">AB675_4385</name>
</gene>
<feature type="domain" description="Major facilitator superfamily (MFS) profile" evidence="7">
    <location>
        <begin position="1"/>
        <end position="175"/>
    </location>
</feature>
<feature type="transmembrane region" description="Helical" evidence="6">
    <location>
        <begin position="86"/>
        <end position="110"/>
    </location>
</feature>
<evidence type="ECO:0000313" key="8">
    <source>
        <dbReference type="EMBL" id="KPI36547.1"/>
    </source>
</evidence>
<dbReference type="GeneID" id="28736399"/>
<evidence type="ECO:0000256" key="5">
    <source>
        <dbReference type="ARBA" id="ARBA00023136"/>
    </source>
</evidence>
<evidence type="ECO:0000256" key="3">
    <source>
        <dbReference type="ARBA" id="ARBA00022692"/>
    </source>
</evidence>
<comment type="caution">
    <text evidence="8">The sequence shown here is derived from an EMBL/GenBank/DDBJ whole genome shotgun (WGS) entry which is preliminary data.</text>
</comment>
<dbReference type="OrthoDB" id="6612291at2759"/>
<dbReference type="GO" id="GO:0005351">
    <property type="term" value="F:carbohydrate:proton symporter activity"/>
    <property type="evidence" value="ECO:0007669"/>
    <property type="project" value="TreeGrafter"/>
</dbReference>
<feature type="transmembrane region" description="Helical" evidence="6">
    <location>
        <begin position="152"/>
        <end position="172"/>
    </location>
</feature>
<dbReference type="AlphaFoldDB" id="A0A0N1H4W6"/>
<protein>
    <submittedName>
        <fullName evidence="8">Putative quinate permease</fullName>
    </submittedName>
</protein>
<dbReference type="PROSITE" id="PS50850">
    <property type="entry name" value="MFS"/>
    <property type="match status" value="1"/>
</dbReference>
<feature type="transmembrane region" description="Helical" evidence="6">
    <location>
        <begin position="25"/>
        <end position="48"/>
    </location>
</feature>
<accession>A0A0N1H4W6</accession>
<dbReference type="InterPro" id="IPR020846">
    <property type="entry name" value="MFS_dom"/>
</dbReference>
<dbReference type="GO" id="GO:0016020">
    <property type="term" value="C:membrane"/>
    <property type="evidence" value="ECO:0007669"/>
    <property type="project" value="UniProtKB-SubCell"/>
</dbReference>
<keyword evidence="5 6" id="KW-0472">Membrane</keyword>
<name>A0A0N1H4W6_9EURO</name>
<dbReference type="RefSeq" id="XP_017996510.1">
    <property type="nucleotide sequence ID" value="XM_018144519.1"/>
</dbReference>
<comment type="similarity">
    <text evidence="2">Belongs to the major facilitator superfamily. Sugar transporter (TC 2.A.1.1) family.</text>
</comment>
<feature type="transmembrane region" description="Helical" evidence="6">
    <location>
        <begin position="122"/>
        <end position="146"/>
    </location>
</feature>
<proteinExistence type="inferred from homology"/>
<comment type="subcellular location">
    <subcellularLocation>
        <location evidence="1">Membrane</location>
        <topology evidence="1">Multi-pass membrane protein</topology>
    </subcellularLocation>
</comment>
<dbReference type="PANTHER" id="PTHR48022:SF45">
    <property type="entry name" value="MAJOR FACILITATOR SUPERFAMILY (MFS) PROFILE DOMAIN-CONTAINING PROTEIN-RELATED"/>
    <property type="match status" value="1"/>
</dbReference>
<evidence type="ECO:0000256" key="2">
    <source>
        <dbReference type="ARBA" id="ARBA00010992"/>
    </source>
</evidence>
<keyword evidence="3 6" id="KW-0812">Transmembrane</keyword>
<evidence type="ECO:0000256" key="6">
    <source>
        <dbReference type="SAM" id="Phobius"/>
    </source>
</evidence>
<evidence type="ECO:0000256" key="1">
    <source>
        <dbReference type="ARBA" id="ARBA00004141"/>
    </source>
</evidence>
<keyword evidence="4 6" id="KW-1133">Transmembrane helix</keyword>
<dbReference type="EMBL" id="LFJN01000030">
    <property type="protein sequence ID" value="KPI36547.1"/>
    <property type="molecule type" value="Genomic_DNA"/>
</dbReference>
<reference evidence="8 9" key="1">
    <citation type="submission" date="2015-06" db="EMBL/GenBank/DDBJ databases">
        <title>Draft genome of the ant-associated black yeast Phialophora attae CBS 131958.</title>
        <authorList>
            <person name="Moreno L.F."/>
            <person name="Stielow B.J."/>
            <person name="de Hoog S."/>
            <person name="Vicente V.A."/>
            <person name="Weiss V.A."/>
            <person name="de Vries M."/>
            <person name="Cruz L.M."/>
            <person name="Souza E.M."/>
        </authorList>
    </citation>
    <scope>NUCLEOTIDE SEQUENCE [LARGE SCALE GENOMIC DNA]</scope>
    <source>
        <strain evidence="8 9">CBS 131958</strain>
    </source>
</reference>
<evidence type="ECO:0000259" key="7">
    <source>
        <dbReference type="PROSITE" id="PS50850"/>
    </source>
</evidence>